<dbReference type="Gene3D" id="3.30.70.1290">
    <property type="entry name" value="Transposase IS200-like"/>
    <property type="match status" value="1"/>
</dbReference>
<dbReference type="SUPFAM" id="SSF143422">
    <property type="entry name" value="Transposase IS200-like"/>
    <property type="match status" value="1"/>
</dbReference>
<dbReference type="AlphaFoldDB" id="A0A2K9AXE2"/>
<dbReference type="GO" id="GO:0006313">
    <property type="term" value="P:DNA transposition"/>
    <property type="evidence" value="ECO:0007669"/>
    <property type="project" value="InterPro"/>
</dbReference>
<sequence>MFQERNSRSIRLSNYNYSTPGAYFVTICAQDHLCLFGNINNKGDMLLNSAGFMLEHWYKELANKFKACTKDVFVCMPNHVHFIVHLGQTHRSAPTNLCSLVQWFKTMTTNNYIRGVKNKGWPPFKSRLWQRNYWERVIRSEEELDKYRGYIKTNPIRWHLDKLNPDNF</sequence>
<dbReference type="PANTHER" id="PTHR36966">
    <property type="entry name" value="REP-ASSOCIATED TYROSINE TRANSPOSASE"/>
    <property type="match status" value="1"/>
</dbReference>
<proteinExistence type="predicted"/>
<organism evidence="1 2">
    <name type="scientific">Kangiella profundi</name>
    <dbReference type="NCBI Taxonomy" id="1561924"/>
    <lineage>
        <taxon>Bacteria</taxon>
        <taxon>Pseudomonadati</taxon>
        <taxon>Pseudomonadota</taxon>
        <taxon>Gammaproteobacteria</taxon>
        <taxon>Kangiellales</taxon>
        <taxon>Kangiellaceae</taxon>
        <taxon>Kangiella</taxon>
    </lineage>
</organism>
<dbReference type="Pfam" id="PF01797">
    <property type="entry name" value="Y1_Tnp"/>
    <property type="match status" value="1"/>
</dbReference>
<keyword evidence="2" id="KW-1185">Reference proteome</keyword>
<evidence type="ECO:0000313" key="2">
    <source>
        <dbReference type="Proteomes" id="UP000232693"/>
    </source>
</evidence>
<dbReference type="RefSeq" id="WP_106647595.1">
    <property type="nucleotide sequence ID" value="NZ_BMGO01000001.1"/>
</dbReference>
<dbReference type="Proteomes" id="UP000232693">
    <property type="component" value="Chromosome"/>
</dbReference>
<dbReference type="GO" id="GO:0004803">
    <property type="term" value="F:transposase activity"/>
    <property type="evidence" value="ECO:0007669"/>
    <property type="project" value="InterPro"/>
</dbReference>
<dbReference type="GO" id="GO:0043565">
    <property type="term" value="F:sequence-specific DNA binding"/>
    <property type="evidence" value="ECO:0007669"/>
    <property type="project" value="TreeGrafter"/>
</dbReference>
<dbReference type="SMART" id="SM01321">
    <property type="entry name" value="Y1_Tnp"/>
    <property type="match status" value="1"/>
</dbReference>
<dbReference type="OrthoDB" id="9794403at2"/>
<reference evidence="1 2" key="1">
    <citation type="submission" date="2017-12" db="EMBL/GenBank/DDBJ databases">
        <title>Kangiella profundi FT102 completed genome.</title>
        <authorList>
            <person name="Xu J."/>
            <person name="Wang J."/>
            <person name="Lu Y."/>
        </authorList>
    </citation>
    <scope>NUCLEOTIDE SEQUENCE [LARGE SCALE GENOMIC DNA]</scope>
    <source>
        <strain evidence="1 2">FT102</strain>
    </source>
</reference>
<dbReference type="KEGG" id="kpd:CW740_11305"/>
<evidence type="ECO:0000313" key="1">
    <source>
        <dbReference type="EMBL" id="AUD79801.1"/>
    </source>
</evidence>
<dbReference type="InterPro" id="IPR002686">
    <property type="entry name" value="Transposase_17"/>
</dbReference>
<dbReference type="InterPro" id="IPR036515">
    <property type="entry name" value="Transposase_17_sf"/>
</dbReference>
<name>A0A2K9AXE2_9GAMM</name>
<protein>
    <submittedName>
        <fullName evidence="1">Uncharacterized protein</fullName>
    </submittedName>
</protein>
<accession>A0A2K9AXE2</accession>
<dbReference type="EMBL" id="CP025120">
    <property type="protein sequence ID" value="AUD79801.1"/>
    <property type="molecule type" value="Genomic_DNA"/>
</dbReference>
<dbReference type="InterPro" id="IPR052715">
    <property type="entry name" value="RAYT_transposase"/>
</dbReference>
<dbReference type="PANTHER" id="PTHR36966:SF1">
    <property type="entry name" value="REP-ASSOCIATED TYROSINE TRANSPOSASE"/>
    <property type="match status" value="1"/>
</dbReference>
<gene>
    <name evidence="1" type="ORF">CW740_11305</name>
</gene>